<dbReference type="AlphaFoldDB" id="A0A263D9E2"/>
<proteinExistence type="predicted"/>
<reference evidence="2 3" key="1">
    <citation type="submission" date="2017-07" db="EMBL/GenBank/DDBJ databases">
        <title>Amycolatopsis antarcticus sp. nov., isolated from the surface of an Antarcticus brown macroalga.</title>
        <authorList>
            <person name="Wang J."/>
            <person name="Leiva S."/>
            <person name="Huang J."/>
            <person name="Huang Y."/>
        </authorList>
    </citation>
    <scope>NUCLEOTIDE SEQUENCE [LARGE SCALE GENOMIC DNA]</scope>
    <source>
        <strain evidence="2 3">AU-G6</strain>
    </source>
</reference>
<dbReference type="EMBL" id="NKYE01000002">
    <property type="protein sequence ID" value="OZM74628.1"/>
    <property type="molecule type" value="Genomic_DNA"/>
</dbReference>
<dbReference type="Proteomes" id="UP000242444">
    <property type="component" value="Unassembled WGS sequence"/>
</dbReference>
<accession>A0A263D9E2</accession>
<feature type="transmembrane region" description="Helical" evidence="1">
    <location>
        <begin position="83"/>
        <end position="110"/>
    </location>
</feature>
<keyword evidence="1" id="KW-0812">Transmembrane</keyword>
<sequence length="153" mass="16036">MSPARASVYRGRPARGVRALARALAPPLAVTAAAGVCCAGVLLADPTTPGGPIPVCPTRAWFGLVCPGCGGMRMLYSLLHGDLAAAAHFNAVALAFLVLLLASLVTWTVGRVRGRHLRGWQHLRFAPLAAGVVLGGWLLVRNLPFPPFEALRV</sequence>
<evidence type="ECO:0000256" key="1">
    <source>
        <dbReference type="SAM" id="Phobius"/>
    </source>
</evidence>
<evidence type="ECO:0008006" key="4">
    <source>
        <dbReference type="Google" id="ProtNLM"/>
    </source>
</evidence>
<organism evidence="2 3">
    <name type="scientific">Amycolatopsis antarctica</name>
    <dbReference type="NCBI Taxonomy" id="1854586"/>
    <lineage>
        <taxon>Bacteria</taxon>
        <taxon>Bacillati</taxon>
        <taxon>Actinomycetota</taxon>
        <taxon>Actinomycetes</taxon>
        <taxon>Pseudonocardiales</taxon>
        <taxon>Pseudonocardiaceae</taxon>
        <taxon>Amycolatopsis</taxon>
    </lineage>
</organism>
<dbReference type="Pfam" id="PF10825">
    <property type="entry name" value="DUF2752"/>
    <property type="match status" value="1"/>
</dbReference>
<dbReference type="InterPro" id="IPR021215">
    <property type="entry name" value="DUF2752"/>
</dbReference>
<dbReference type="OrthoDB" id="5966662at2"/>
<dbReference type="InParanoid" id="A0A263D9E2"/>
<name>A0A263D9E2_9PSEU</name>
<keyword evidence="3" id="KW-1185">Reference proteome</keyword>
<dbReference type="RefSeq" id="WP_094861526.1">
    <property type="nucleotide sequence ID" value="NZ_NKYE01000002.1"/>
</dbReference>
<keyword evidence="1" id="KW-0472">Membrane</keyword>
<protein>
    <recommendedName>
        <fullName evidence="4">DUF2752 domain-containing protein</fullName>
    </recommendedName>
</protein>
<feature type="transmembrane region" description="Helical" evidence="1">
    <location>
        <begin position="20"/>
        <end position="44"/>
    </location>
</feature>
<gene>
    <name evidence="2" type="ORF">CFN78_04005</name>
</gene>
<comment type="caution">
    <text evidence="2">The sequence shown here is derived from an EMBL/GenBank/DDBJ whole genome shotgun (WGS) entry which is preliminary data.</text>
</comment>
<evidence type="ECO:0000313" key="3">
    <source>
        <dbReference type="Proteomes" id="UP000242444"/>
    </source>
</evidence>
<keyword evidence="1" id="KW-1133">Transmembrane helix</keyword>
<feature type="transmembrane region" description="Helical" evidence="1">
    <location>
        <begin position="122"/>
        <end position="140"/>
    </location>
</feature>
<evidence type="ECO:0000313" key="2">
    <source>
        <dbReference type="EMBL" id="OZM74628.1"/>
    </source>
</evidence>